<name>A0A645EYG4_9ZZZZ</name>
<organism evidence="1">
    <name type="scientific">bioreactor metagenome</name>
    <dbReference type="NCBI Taxonomy" id="1076179"/>
    <lineage>
        <taxon>unclassified sequences</taxon>
        <taxon>metagenomes</taxon>
        <taxon>ecological metagenomes</taxon>
    </lineage>
</organism>
<dbReference type="EMBL" id="VSSQ01052371">
    <property type="protein sequence ID" value="MPN06466.1"/>
    <property type="molecule type" value="Genomic_DNA"/>
</dbReference>
<proteinExistence type="predicted"/>
<sequence>MLLRDFEVAQRRIADVCAKARRLLTAELAKQLLIRIHAADQVAAARVDLAFIMEHACAVQRFRRLAHGRKVRSRARLVAETPDHDAGVVAIPKHHAAHAIHAGIRPARVACG</sequence>
<reference evidence="1" key="1">
    <citation type="submission" date="2019-08" db="EMBL/GenBank/DDBJ databases">
        <authorList>
            <person name="Kucharzyk K."/>
            <person name="Murdoch R.W."/>
            <person name="Higgins S."/>
            <person name="Loffler F."/>
        </authorList>
    </citation>
    <scope>NUCLEOTIDE SEQUENCE</scope>
</reference>
<dbReference type="AlphaFoldDB" id="A0A645EYG4"/>
<accession>A0A645EYG4</accession>
<comment type="caution">
    <text evidence="1">The sequence shown here is derived from an EMBL/GenBank/DDBJ whole genome shotgun (WGS) entry which is preliminary data.</text>
</comment>
<evidence type="ECO:0000313" key="1">
    <source>
        <dbReference type="EMBL" id="MPN06466.1"/>
    </source>
</evidence>
<gene>
    <name evidence="1" type="ORF">SDC9_153722</name>
</gene>
<protein>
    <submittedName>
        <fullName evidence="1">Uncharacterized protein</fullName>
    </submittedName>
</protein>